<dbReference type="SUPFAM" id="SSF48403">
    <property type="entry name" value="Ankyrin repeat"/>
    <property type="match status" value="1"/>
</dbReference>
<dbReference type="Gene3D" id="1.25.40.20">
    <property type="entry name" value="Ankyrin repeat-containing domain"/>
    <property type="match status" value="2"/>
</dbReference>
<dbReference type="SMART" id="SM00028">
    <property type="entry name" value="TPR"/>
    <property type="match status" value="3"/>
</dbReference>
<evidence type="ECO:0000313" key="3">
    <source>
        <dbReference type="EMBL" id="KRX10942.1"/>
    </source>
</evidence>
<dbReference type="InterPro" id="IPR036770">
    <property type="entry name" value="Ankyrin_rpt-contain_sf"/>
</dbReference>
<dbReference type="PANTHER" id="PTHR46224:SF6">
    <property type="entry name" value="ANKYRIN REPEAT FAMILY PROTEIN"/>
    <property type="match status" value="1"/>
</dbReference>
<dbReference type="Pfam" id="PF13414">
    <property type="entry name" value="TPR_11"/>
    <property type="match status" value="1"/>
</dbReference>
<dbReference type="Pfam" id="PF12796">
    <property type="entry name" value="Ank_2"/>
    <property type="match status" value="2"/>
</dbReference>
<organism evidence="3 4">
    <name type="scientific">Pseudocohnilembus persalinus</name>
    <name type="common">Ciliate</name>
    <dbReference type="NCBI Taxonomy" id="266149"/>
    <lineage>
        <taxon>Eukaryota</taxon>
        <taxon>Sar</taxon>
        <taxon>Alveolata</taxon>
        <taxon>Ciliophora</taxon>
        <taxon>Intramacronucleata</taxon>
        <taxon>Oligohymenophorea</taxon>
        <taxon>Scuticociliatia</taxon>
        <taxon>Philasterida</taxon>
        <taxon>Pseudocohnilembidae</taxon>
        <taxon>Pseudocohnilembus</taxon>
    </lineage>
</organism>
<sequence>MQFDKNVSGDAKEYVQNKEFVQKLFNTITDATVPKIVEYFRDLEKKFEKEKKSTTIKQILNEIKEGMEKTVIHFAAARGDINVFELLINEGADINIVDKEGNNAFFTAISHYHLELVKYLVEKMNQDVNQKKGDGQTALHVACNIGDVKIAEYLIEKKAEINASCEYGKPINWAVAVQQVPLIKLLLKNKADPNGDIDKQIPPTLILATDFGNEEIFDILVEAGADINMKYQEYSVLHCAAEKGNMKLIKKLIDLGADTEYEAKNMTALEFAKKEGQFEVVAYLRQLTKKPIKEGLKTRAEEEEAIKKQKEEENKEKPKLSVQQIKENKEKAAQLKEQGNQHFQKEEIEEAIKFYEQAIELDPETAVYYSNKAACLIKQKKYQEVLDLCKIARQIDGQWTKIYFREGQAYECLEMYGDAAASYWEALRQESESKVYKQLFDRAVALGKKKTREEQKKKQQQQ</sequence>
<dbReference type="OMA" id="AACYFNQ"/>
<dbReference type="InParanoid" id="A0A0V0R8Z3"/>
<dbReference type="InterPro" id="IPR019734">
    <property type="entry name" value="TPR_rpt"/>
</dbReference>
<dbReference type="SMART" id="SM00248">
    <property type="entry name" value="ANK"/>
    <property type="match status" value="7"/>
</dbReference>
<gene>
    <name evidence="3" type="ORF">PPERSA_12066</name>
</gene>
<dbReference type="PANTHER" id="PTHR46224">
    <property type="entry name" value="ANKYRIN REPEAT FAMILY PROTEIN"/>
    <property type="match status" value="1"/>
</dbReference>
<keyword evidence="4" id="KW-1185">Reference proteome</keyword>
<keyword evidence="1" id="KW-0040">ANK repeat</keyword>
<proteinExistence type="predicted"/>
<accession>A0A0V0R8Z3</accession>
<dbReference type="Pfam" id="PF00023">
    <property type="entry name" value="Ank"/>
    <property type="match status" value="1"/>
</dbReference>
<dbReference type="PROSITE" id="PS50088">
    <property type="entry name" value="ANK_REPEAT"/>
    <property type="match status" value="4"/>
</dbReference>
<keyword evidence="2" id="KW-0802">TPR repeat</keyword>
<dbReference type="OrthoDB" id="298286at2759"/>
<dbReference type="AlphaFoldDB" id="A0A0V0R8Z3"/>
<dbReference type="SUPFAM" id="SSF48452">
    <property type="entry name" value="TPR-like"/>
    <property type="match status" value="1"/>
</dbReference>
<feature type="repeat" description="ANK" evidence="1">
    <location>
        <begin position="67"/>
        <end position="99"/>
    </location>
</feature>
<feature type="repeat" description="ANK" evidence="1">
    <location>
        <begin position="232"/>
        <end position="264"/>
    </location>
</feature>
<feature type="repeat" description="ANK" evidence="1">
    <location>
        <begin position="134"/>
        <end position="166"/>
    </location>
</feature>
<dbReference type="InterPro" id="IPR002110">
    <property type="entry name" value="Ankyrin_rpt"/>
</dbReference>
<dbReference type="PRINTS" id="PR01415">
    <property type="entry name" value="ANKYRIN"/>
</dbReference>
<protein>
    <submittedName>
        <fullName evidence="3">Ankyrin repeat-containing domain</fullName>
    </submittedName>
</protein>
<evidence type="ECO:0000256" key="2">
    <source>
        <dbReference type="PROSITE-ProRule" id="PRU00339"/>
    </source>
</evidence>
<feature type="repeat" description="ANK" evidence="1">
    <location>
        <begin position="205"/>
        <end position="232"/>
    </location>
</feature>
<evidence type="ECO:0000256" key="1">
    <source>
        <dbReference type="PROSITE-ProRule" id="PRU00023"/>
    </source>
</evidence>
<dbReference type="PROSITE" id="PS50005">
    <property type="entry name" value="TPR"/>
    <property type="match status" value="1"/>
</dbReference>
<dbReference type="InterPro" id="IPR051616">
    <property type="entry name" value="Cul2-RING_E3_ligase_SR"/>
</dbReference>
<evidence type="ECO:0000313" key="4">
    <source>
        <dbReference type="Proteomes" id="UP000054937"/>
    </source>
</evidence>
<comment type="caution">
    <text evidence="3">The sequence shown here is derived from an EMBL/GenBank/DDBJ whole genome shotgun (WGS) entry which is preliminary data.</text>
</comment>
<dbReference type="PROSITE" id="PS50293">
    <property type="entry name" value="TPR_REGION"/>
    <property type="match status" value="1"/>
</dbReference>
<dbReference type="Proteomes" id="UP000054937">
    <property type="component" value="Unassembled WGS sequence"/>
</dbReference>
<dbReference type="EMBL" id="LDAU01000013">
    <property type="protein sequence ID" value="KRX10942.1"/>
    <property type="molecule type" value="Genomic_DNA"/>
</dbReference>
<dbReference type="PROSITE" id="PS50297">
    <property type="entry name" value="ANK_REP_REGION"/>
    <property type="match status" value="3"/>
</dbReference>
<feature type="repeat" description="TPR" evidence="2">
    <location>
        <begin position="332"/>
        <end position="365"/>
    </location>
</feature>
<name>A0A0V0R8Z3_PSEPJ</name>
<dbReference type="Gene3D" id="1.25.40.10">
    <property type="entry name" value="Tetratricopeptide repeat domain"/>
    <property type="match status" value="1"/>
</dbReference>
<reference evidence="3 4" key="1">
    <citation type="journal article" date="2015" name="Sci. Rep.">
        <title>Genome of the facultative scuticociliatosis pathogen Pseudocohnilembus persalinus provides insight into its virulence through horizontal gene transfer.</title>
        <authorList>
            <person name="Xiong J."/>
            <person name="Wang G."/>
            <person name="Cheng J."/>
            <person name="Tian M."/>
            <person name="Pan X."/>
            <person name="Warren A."/>
            <person name="Jiang C."/>
            <person name="Yuan D."/>
            <person name="Miao W."/>
        </authorList>
    </citation>
    <scope>NUCLEOTIDE SEQUENCE [LARGE SCALE GENOMIC DNA]</scope>
    <source>
        <strain evidence="3">36N120E</strain>
    </source>
</reference>
<dbReference type="InterPro" id="IPR011990">
    <property type="entry name" value="TPR-like_helical_dom_sf"/>
</dbReference>